<keyword evidence="3 6" id="KW-0378">Hydrolase</keyword>
<sequence>MVIQNVYTFFLRSLYVPHPVALDILSILQFLRNEGFNIFCWVPSHVGISGNETADTIAKFASAFLPRPFPYCDIKKFLVSHLFSVWQQKWDRLINNKLHSIKPSISLWSVLPIRQVDEKLTRLRIGHTRFSHKHLIFGERAPVCPAYHTHFTQGASIAIVEDIGYPTARESSMTNGSEDDRLFLDNDFPPSETTLYHSNKRQRDPQIVWLRPHELIVRPELLVDGVSRHDIVQGILADCWFLSSCSAVAQRPDLMEKVIPSNQPLSGEGYKGIVTFRFWRFGHWITVYVDDLLPTKKRKLIYSRSSEPREFWVSLLEKAYAKLHGSYEALEGGQAMDALVDLTGGLAEMYVLESAPPHLYNFLLQASTNGAFITCSRKGDWKESRKADSNGLVSGHAYTISAVATVKLSTGSEAYLVRIRNPWGNDTEWNGKWNDSDTNWHNVDLNTKEKIDYSKRGDGEFWMSYQDFCREFEEVTICSLTPDLTHHPTLKNNAAVEAPHPATVMKSIHGRWEEGKSCGGSRNNLVSFANNPQFLLTLSPKTNQGNDSKCNIVIALMQLRRRCVRHPRRKMLQIAFVIFKVTEPVRQTLQNFLHIEEIGNSGPYVNYREVFGRFQINSGHYLIVPATFEPDSPGSFFIRVYSDTQITLSYQETLSNHSLPFGEILGGTDWTFKSDKTSIHPSKSTSQSLRSYMVPILNWPALNSDHSPHRKRVGNLHTCSVYQNGKPYSSVEELRAAIEDASFQLKLEYKAVENRVFHLTECKRAMIKS</sequence>
<evidence type="ECO:0000256" key="5">
    <source>
        <dbReference type="PIRSR" id="PIRSR622684-1"/>
    </source>
</evidence>
<feature type="active site" evidence="5 6">
    <location>
        <position position="239"/>
    </location>
</feature>
<protein>
    <submittedName>
        <fullName evidence="8">Calpain-A</fullName>
    </submittedName>
</protein>
<dbReference type="Pfam" id="PF00648">
    <property type="entry name" value="Peptidase_C2"/>
    <property type="match status" value="1"/>
</dbReference>
<dbReference type="SUPFAM" id="SSF54001">
    <property type="entry name" value="Cysteine proteinases"/>
    <property type="match status" value="1"/>
</dbReference>
<dbReference type="Proteomes" id="UP000499080">
    <property type="component" value="Unassembled WGS sequence"/>
</dbReference>
<comment type="caution">
    <text evidence="8">The sequence shown here is derived from an EMBL/GenBank/DDBJ whole genome shotgun (WGS) entry which is preliminary data.</text>
</comment>
<evidence type="ECO:0000256" key="6">
    <source>
        <dbReference type="PROSITE-ProRule" id="PRU00239"/>
    </source>
</evidence>
<dbReference type="InterPro" id="IPR012337">
    <property type="entry name" value="RNaseH-like_sf"/>
</dbReference>
<feature type="active site" evidence="5 6">
    <location>
        <position position="421"/>
    </location>
</feature>
<dbReference type="SMART" id="SM00230">
    <property type="entry name" value="CysPc"/>
    <property type="match status" value="1"/>
</dbReference>
<dbReference type="PANTHER" id="PTHR10183">
    <property type="entry name" value="CALPAIN"/>
    <property type="match status" value="1"/>
</dbReference>
<gene>
    <name evidence="8" type="primary">CalpA_1</name>
    <name evidence="8" type="ORF">AVEN_97906_1</name>
</gene>
<dbReference type="SUPFAM" id="SSF49758">
    <property type="entry name" value="Calpain large subunit, middle domain (domain III)"/>
    <property type="match status" value="1"/>
</dbReference>
<dbReference type="PANTHER" id="PTHR10183:SF379">
    <property type="entry name" value="CALPAIN-5"/>
    <property type="match status" value="1"/>
</dbReference>
<dbReference type="Gene3D" id="3.90.70.10">
    <property type="entry name" value="Cysteine proteinases"/>
    <property type="match status" value="1"/>
</dbReference>
<name>A0A4Y2HTQ7_ARAVE</name>
<proteinExistence type="inferred from homology"/>
<dbReference type="FunFam" id="3.90.70.10:FF:000054">
    <property type="entry name" value="Calpain 14"/>
    <property type="match status" value="1"/>
</dbReference>
<reference evidence="8 9" key="1">
    <citation type="journal article" date="2019" name="Sci. Rep.">
        <title>Orb-weaving spider Araneus ventricosus genome elucidates the spidroin gene catalogue.</title>
        <authorList>
            <person name="Kono N."/>
            <person name="Nakamura H."/>
            <person name="Ohtoshi R."/>
            <person name="Moran D.A.P."/>
            <person name="Shinohara A."/>
            <person name="Yoshida Y."/>
            <person name="Fujiwara M."/>
            <person name="Mori M."/>
            <person name="Tomita M."/>
            <person name="Arakawa K."/>
        </authorList>
    </citation>
    <scope>NUCLEOTIDE SEQUENCE [LARGE SCALE GENOMIC DNA]</scope>
</reference>
<dbReference type="EMBL" id="BGPR01002161">
    <property type="protein sequence ID" value="GBM68771.1"/>
    <property type="molecule type" value="Genomic_DNA"/>
</dbReference>
<keyword evidence="2 6" id="KW-0645">Protease</keyword>
<organism evidence="8 9">
    <name type="scientific">Araneus ventricosus</name>
    <name type="common">Orbweaver spider</name>
    <name type="synonym">Epeira ventricosa</name>
    <dbReference type="NCBI Taxonomy" id="182803"/>
    <lineage>
        <taxon>Eukaryota</taxon>
        <taxon>Metazoa</taxon>
        <taxon>Ecdysozoa</taxon>
        <taxon>Arthropoda</taxon>
        <taxon>Chelicerata</taxon>
        <taxon>Arachnida</taxon>
        <taxon>Araneae</taxon>
        <taxon>Araneomorphae</taxon>
        <taxon>Entelegynae</taxon>
        <taxon>Araneoidea</taxon>
        <taxon>Araneidae</taxon>
        <taxon>Araneus</taxon>
    </lineage>
</organism>
<keyword evidence="4 6" id="KW-0788">Thiol protease</keyword>
<dbReference type="InterPro" id="IPR036213">
    <property type="entry name" value="Calpain_III_sf"/>
</dbReference>
<evidence type="ECO:0000256" key="2">
    <source>
        <dbReference type="ARBA" id="ARBA00022670"/>
    </source>
</evidence>
<dbReference type="PRINTS" id="PR00704">
    <property type="entry name" value="CALPAIN"/>
</dbReference>
<dbReference type="Pfam" id="PF01067">
    <property type="entry name" value="Calpain_III"/>
    <property type="match status" value="1"/>
</dbReference>
<evidence type="ECO:0000313" key="9">
    <source>
        <dbReference type="Proteomes" id="UP000499080"/>
    </source>
</evidence>
<evidence type="ECO:0000259" key="7">
    <source>
        <dbReference type="PROSITE" id="PS50203"/>
    </source>
</evidence>
<dbReference type="Gene3D" id="2.60.120.380">
    <property type="match status" value="1"/>
</dbReference>
<dbReference type="CDD" id="cd00044">
    <property type="entry name" value="CysPc"/>
    <property type="match status" value="1"/>
</dbReference>
<evidence type="ECO:0000256" key="1">
    <source>
        <dbReference type="ARBA" id="ARBA00007623"/>
    </source>
</evidence>
<dbReference type="AlphaFoldDB" id="A0A4Y2HTQ7"/>
<dbReference type="SMART" id="SM00720">
    <property type="entry name" value="calpain_III"/>
    <property type="match status" value="1"/>
</dbReference>
<dbReference type="GO" id="GO:0005737">
    <property type="term" value="C:cytoplasm"/>
    <property type="evidence" value="ECO:0007669"/>
    <property type="project" value="TreeGrafter"/>
</dbReference>
<feature type="active site" evidence="5 6">
    <location>
        <position position="396"/>
    </location>
</feature>
<evidence type="ECO:0000256" key="4">
    <source>
        <dbReference type="ARBA" id="ARBA00022807"/>
    </source>
</evidence>
<dbReference type="InterPro" id="IPR001300">
    <property type="entry name" value="Peptidase_C2_calpain_cat"/>
</dbReference>
<dbReference type="SUPFAM" id="SSF53098">
    <property type="entry name" value="Ribonuclease H-like"/>
    <property type="match status" value="1"/>
</dbReference>
<dbReference type="OrthoDB" id="424753at2759"/>
<dbReference type="InterPro" id="IPR022682">
    <property type="entry name" value="Calpain_domain_III"/>
</dbReference>
<dbReference type="InterPro" id="IPR038765">
    <property type="entry name" value="Papain-like_cys_pep_sf"/>
</dbReference>
<feature type="domain" description="Calpain catalytic" evidence="7">
    <location>
        <begin position="182"/>
        <end position="481"/>
    </location>
</feature>
<evidence type="ECO:0000256" key="3">
    <source>
        <dbReference type="ARBA" id="ARBA00022801"/>
    </source>
</evidence>
<evidence type="ECO:0000313" key="8">
    <source>
        <dbReference type="EMBL" id="GBM68771.1"/>
    </source>
</evidence>
<dbReference type="GO" id="GO:0004198">
    <property type="term" value="F:calcium-dependent cysteine-type endopeptidase activity"/>
    <property type="evidence" value="ECO:0007669"/>
    <property type="project" value="InterPro"/>
</dbReference>
<accession>A0A4Y2HTQ7</accession>
<dbReference type="InterPro" id="IPR022683">
    <property type="entry name" value="Calpain_III"/>
</dbReference>
<dbReference type="PROSITE" id="PS50203">
    <property type="entry name" value="CALPAIN_CAT"/>
    <property type="match status" value="1"/>
</dbReference>
<comment type="similarity">
    <text evidence="1">Belongs to the peptidase C2 family.</text>
</comment>
<keyword evidence="9" id="KW-1185">Reference proteome</keyword>
<dbReference type="InterPro" id="IPR022684">
    <property type="entry name" value="Calpain_cysteine_protease"/>
</dbReference>
<dbReference type="GO" id="GO:0006508">
    <property type="term" value="P:proteolysis"/>
    <property type="evidence" value="ECO:0007669"/>
    <property type="project" value="UniProtKB-KW"/>
</dbReference>